<keyword evidence="1" id="KW-1133">Transmembrane helix</keyword>
<comment type="caution">
    <text evidence="2">The sequence shown here is derived from an EMBL/GenBank/DDBJ whole genome shotgun (WGS) entry which is preliminary data.</text>
</comment>
<name>A0A8S9ZTJ4_9BILA</name>
<keyword evidence="1" id="KW-0472">Membrane</keyword>
<dbReference type="AlphaFoldDB" id="A0A8S9ZTJ4"/>
<sequence>MTLEEKEIASASINLLILWLFLFIFIICFLLWIELIVLKTFKFLKKISLNNSNTEGFIFNLNI</sequence>
<accession>A0A8S9ZTJ4</accession>
<reference evidence="2" key="1">
    <citation type="journal article" date="2020" name="Ecol. Evol.">
        <title>Genome structure and content of the rice root-knot nematode (Meloidogyne graminicola).</title>
        <authorList>
            <person name="Phan N.T."/>
            <person name="Danchin E.G.J."/>
            <person name="Klopp C."/>
            <person name="Perfus-Barbeoch L."/>
            <person name="Kozlowski D.K."/>
            <person name="Koutsovoulos G.D."/>
            <person name="Lopez-Roques C."/>
            <person name="Bouchez O."/>
            <person name="Zahm M."/>
            <person name="Besnard G."/>
            <person name="Bellafiore S."/>
        </authorList>
    </citation>
    <scope>NUCLEOTIDE SEQUENCE</scope>
    <source>
        <strain evidence="2">VN-18</strain>
    </source>
</reference>
<evidence type="ECO:0000256" key="1">
    <source>
        <dbReference type="SAM" id="Phobius"/>
    </source>
</evidence>
<keyword evidence="3" id="KW-1185">Reference proteome</keyword>
<feature type="non-terminal residue" evidence="2">
    <location>
        <position position="1"/>
    </location>
</feature>
<feature type="transmembrane region" description="Helical" evidence="1">
    <location>
        <begin position="16"/>
        <end position="38"/>
    </location>
</feature>
<evidence type="ECO:0000313" key="2">
    <source>
        <dbReference type="EMBL" id="KAF7636506.1"/>
    </source>
</evidence>
<dbReference type="EMBL" id="JABEBT010000029">
    <property type="protein sequence ID" value="KAF7636506.1"/>
    <property type="molecule type" value="Genomic_DNA"/>
</dbReference>
<dbReference type="Proteomes" id="UP000605970">
    <property type="component" value="Unassembled WGS sequence"/>
</dbReference>
<keyword evidence="1" id="KW-0812">Transmembrane</keyword>
<gene>
    <name evidence="2" type="ORF">Mgra_00004097</name>
</gene>
<proteinExistence type="predicted"/>
<evidence type="ECO:0000313" key="3">
    <source>
        <dbReference type="Proteomes" id="UP000605970"/>
    </source>
</evidence>
<organism evidence="2 3">
    <name type="scientific">Meloidogyne graminicola</name>
    <dbReference type="NCBI Taxonomy" id="189291"/>
    <lineage>
        <taxon>Eukaryota</taxon>
        <taxon>Metazoa</taxon>
        <taxon>Ecdysozoa</taxon>
        <taxon>Nematoda</taxon>
        <taxon>Chromadorea</taxon>
        <taxon>Rhabditida</taxon>
        <taxon>Tylenchina</taxon>
        <taxon>Tylenchomorpha</taxon>
        <taxon>Tylenchoidea</taxon>
        <taxon>Meloidogynidae</taxon>
        <taxon>Meloidogyninae</taxon>
        <taxon>Meloidogyne</taxon>
    </lineage>
</organism>
<protein>
    <submittedName>
        <fullName evidence="2">Uncharacterized protein</fullName>
    </submittedName>
</protein>